<feature type="transmembrane region" description="Helical" evidence="5">
    <location>
        <begin position="149"/>
        <end position="177"/>
    </location>
</feature>
<dbReference type="InterPro" id="IPR050598">
    <property type="entry name" value="AminoAcid_Transporter"/>
</dbReference>
<proteinExistence type="predicted"/>
<evidence type="ECO:0000256" key="3">
    <source>
        <dbReference type="ARBA" id="ARBA00022989"/>
    </source>
</evidence>
<dbReference type="OrthoDB" id="5982228at2759"/>
<dbReference type="GO" id="GO:0015179">
    <property type="term" value="F:L-amino acid transmembrane transporter activity"/>
    <property type="evidence" value="ECO:0007669"/>
    <property type="project" value="TreeGrafter"/>
</dbReference>
<comment type="caution">
    <text evidence="6">The sequence shown here is derived from an EMBL/GenBank/DDBJ whole genome shotgun (WGS) entry which is preliminary data.</text>
</comment>
<keyword evidence="7" id="KW-1185">Reference proteome</keyword>
<organism evidence="6 7">
    <name type="scientific">Naematelia encephala</name>
    <dbReference type="NCBI Taxonomy" id="71784"/>
    <lineage>
        <taxon>Eukaryota</taxon>
        <taxon>Fungi</taxon>
        <taxon>Dikarya</taxon>
        <taxon>Basidiomycota</taxon>
        <taxon>Agaricomycotina</taxon>
        <taxon>Tremellomycetes</taxon>
        <taxon>Tremellales</taxon>
        <taxon>Naemateliaceae</taxon>
        <taxon>Naematelia</taxon>
    </lineage>
</organism>
<evidence type="ECO:0000256" key="4">
    <source>
        <dbReference type="ARBA" id="ARBA00023136"/>
    </source>
</evidence>
<dbReference type="Pfam" id="PF13520">
    <property type="entry name" value="AA_permease_2"/>
    <property type="match status" value="1"/>
</dbReference>
<accession>A0A1Y2AU68</accession>
<feature type="transmembrane region" description="Helical" evidence="5">
    <location>
        <begin position="465"/>
        <end position="483"/>
    </location>
</feature>
<dbReference type="EMBL" id="MCFC01000051">
    <property type="protein sequence ID" value="ORY26026.1"/>
    <property type="molecule type" value="Genomic_DNA"/>
</dbReference>
<reference evidence="6 7" key="1">
    <citation type="submission" date="2016-07" db="EMBL/GenBank/DDBJ databases">
        <title>Pervasive Adenine N6-methylation of Active Genes in Fungi.</title>
        <authorList>
            <consortium name="DOE Joint Genome Institute"/>
            <person name="Mondo S.J."/>
            <person name="Dannebaum R.O."/>
            <person name="Kuo R.C."/>
            <person name="Labutti K."/>
            <person name="Haridas S."/>
            <person name="Kuo A."/>
            <person name="Salamov A."/>
            <person name="Ahrendt S.R."/>
            <person name="Lipzen A."/>
            <person name="Sullivan W."/>
            <person name="Andreopoulos W.B."/>
            <person name="Clum A."/>
            <person name="Lindquist E."/>
            <person name="Daum C."/>
            <person name="Ramamoorthy G.K."/>
            <person name="Gryganskyi A."/>
            <person name="Culley D."/>
            <person name="Magnuson J.K."/>
            <person name="James T.Y."/>
            <person name="O'Malley M.A."/>
            <person name="Stajich J.E."/>
            <person name="Spatafora J.W."/>
            <person name="Visel A."/>
            <person name="Grigoriev I.V."/>
        </authorList>
    </citation>
    <scope>NUCLEOTIDE SEQUENCE [LARGE SCALE GENOMIC DNA]</scope>
    <source>
        <strain evidence="6 7">68-887.2</strain>
    </source>
</reference>
<keyword evidence="4 5" id="KW-0472">Membrane</keyword>
<gene>
    <name evidence="6" type="ORF">BCR39DRAFT_542251</name>
</gene>
<name>A0A1Y2AU68_9TREE</name>
<dbReference type="GO" id="GO:0016020">
    <property type="term" value="C:membrane"/>
    <property type="evidence" value="ECO:0007669"/>
    <property type="project" value="UniProtKB-SubCell"/>
</dbReference>
<dbReference type="PANTHER" id="PTHR11785">
    <property type="entry name" value="AMINO ACID TRANSPORTER"/>
    <property type="match status" value="1"/>
</dbReference>
<feature type="transmembrane region" description="Helical" evidence="5">
    <location>
        <begin position="421"/>
        <end position="445"/>
    </location>
</feature>
<dbReference type="PANTHER" id="PTHR11785:SF353">
    <property type="entry name" value="METHIONINE TRANSPORTER (EUROFUNG)"/>
    <property type="match status" value="1"/>
</dbReference>
<feature type="transmembrane region" description="Helical" evidence="5">
    <location>
        <begin position="387"/>
        <end position="415"/>
    </location>
</feature>
<comment type="subcellular location">
    <subcellularLocation>
        <location evidence="1">Membrane</location>
        <topology evidence="1">Multi-pass membrane protein</topology>
    </subcellularLocation>
</comment>
<feature type="transmembrane region" description="Helical" evidence="5">
    <location>
        <begin position="299"/>
        <end position="320"/>
    </location>
</feature>
<feature type="transmembrane region" description="Helical" evidence="5">
    <location>
        <begin position="189"/>
        <end position="207"/>
    </location>
</feature>
<dbReference type="Gene3D" id="1.20.1740.10">
    <property type="entry name" value="Amino acid/polyamine transporter I"/>
    <property type="match status" value="1"/>
</dbReference>
<keyword evidence="3 5" id="KW-1133">Transmembrane helix</keyword>
<evidence type="ECO:0000256" key="2">
    <source>
        <dbReference type="ARBA" id="ARBA00022692"/>
    </source>
</evidence>
<evidence type="ECO:0000313" key="7">
    <source>
        <dbReference type="Proteomes" id="UP000193986"/>
    </source>
</evidence>
<feature type="transmembrane region" description="Helical" evidence="5">
    <location>
        <begin position="219"/>
        <end position="237"/>
    </location>
</feature>
<dbReference type="Proteomes" id="UP000193986">
    <property type="component" value="Unassembled WGS sequence"/>
</dbReference>
<dbReference type="STRING" id="71784.A0A1Y2AU68"/>
<protein>
    <submittedName>
        <fullName evidence="6">Amino acid permease-domain-containing protein</fullName>
    </submittedName>
</protein>
<dbReference type="AlphaFoldDB" id="A0A1Y2AU68"/>
<evidence type="ECO:0000256" key="5">
    <source>
        <dbReference type="SAM" id="Phobius"/>
    </source>
</evidence>
<feature type="transmembrane region" description="Helical" evidence="5">
    <location>
        <begin position="346"/>
        <end position="367"/>
    </location>
</feature>
<feature type="transmembrane region" description="Helical" evidence="5">
    <location>
        <begin position="495"/>
        <end position="518"/>
    </location>
</feature>
<sequence>MSSQEKYKDPELLAPVVSPGGHYSQSYQNFVVEGDLKYIAEQGGNVTQETYQEVHGAPVERQNPLGYHVGWFSASFLNITMLIGTGIFSTPATIFADTGSVGLALLYWPIGLLISLAGISVYLEFLSYFPSRSGAEVVYLEQAYSRPKYFWPIAFAFQTVILSFSSSNLILIATYIFRMADHTPKSWESKGVAIAVGVVVSILPIVSTKWSLKVSNVLGVVKLLTLLLITLAGFVVLGGHTKVTPQKANFEHAFEGTSSNGYTLSNGIVNIIFSYGGYTNSFNLANEIKNPVRTIKRTANGAVILVAILYMTTNIAYFSVLTKEELKSSSQTTATVFFQKLWGAKAARGLTILPILSALSNCLNVIVGHSRMVREVGRQGILPYTKFWVSSWPFGTPVGATVSVWVVAVLVIIIVPAGKAFNFIVALQSYPSQFYLGIMTIGLFIVRRQRKQLNLPRPEYRSWTVAVLFFLASTIFLLVMPWVPPPGGINNSSFGFFYGTSSIVGLSFIVLCGLYYVLWAKLLPKWGGYQLRQTVITLDDGTVSNFLAKIKNEDLEAWDAKHDLSGRSVDIEWRDVEEKETTSA</sequence>
<feature type="transmembrane region" description="Helical" evidence="5">
    <location>
        <begin position="71"/>
        <end position="94"/>
    </location>
</feature>
<dbReference type="InParanoid" id="A0A1Y2AU68"/>
<evidence type="ECO:0000256" key="1">
    <source>
        <dbReference type="ARBA" id="ARBA00004141"/>
    </source>
</evidence>
<dbReference type="InterPro" id="IPR002293">
    <property type="entry name" value="AA/rel_permease1"/>
</dbReference>
<keyword evidence="2 5" id="KW-0812">Transmembrane</keyword>
<evidence type="ECO:0000313" key="6">
    <source>
        <dbReference type="EMBL" id="ORY26026.1"/>
    </source>
</evidence>
<feature type="transmembrane region" description="Helical" evidence="5">
    <location>
        <begin position="106"/>
        <end position="129"/>
    </location>
</feature>